<keyword evidence="6" id="KW-0067">ATP-binding</keyword>
<feature type="transmembrane region" description="Helical" evidence="9">
    <location>
        <begin position="227"/>
        <end position="249"/>
    </location>
</feature>
<dbReference type="EMBL" id="BAAAHE010000047">
    <property type="protein sequence ID" value="GAA0634452.1"/>
    <property type="molecule type" value="Genomic_DNA"/>
</dbReference>
<organism evidence="11 12">
    <name type="scientific">Sporichthya brevicatena</name>
    <dbReference type="NCBI Taxonomy" id="171442"/>
    <lineage>
        <taxon>Bacteria</taxon>
        <taxon>Bacillati</taxon>
        <taxon>Actinomycetota</taxon>
        <taxon>Actinomycetes</taxon>
        <taxon>Sporichthyales</taxon>
        <taxon>Sporichthyaceae</taxon>
        <taxon>Sporichthya</taxon>
    </lineage>
</organism>
<keyword evidence="2" id="KW-0813">Transport</keyword>
<feature type="transmembrane region" description="Helical" evidence="9">
    <location>
        <begin position="360"/>
        <end position="379"/>
    </location>
</feature>
<dbReference type="InterPro" id="IPR043428">
    <property type="entry name" value="LivM-like"/>
</dbReference>
<dbReference type="PANTHER" id="PTHR45772:SF1">
    <property type="entry name" value="ABC TRANSPORTER ATP-BINDING PROTEIN"/>
    <property type="match status" value="1"/>
</dbReference>
<feature type="transmembrane region" description="Helical" evidence="9">
    <location>
        <begin position="34"/>
        <end position="51"/>
    </location>
</feature>
<dbReference type="Gene3D" id="3.40.50.300">
    <property type="entry name" value="P-loop containing nucleotide triphosphate hydrolases"/>
    <property type="match status" value="1"/>
</dbReference>
<evidence type="ECO:0000256" key="8">
    <source>
        <dbReference type="ARBA" id="ARBA00023136"/>
    </source>
</evidence>
<evidence type="ECO:0000313" key="11">
    <source>
        <dbReference type="EMBL" id="GAA0634452.1"/>
    </source>
</evidence>
<keyword evidence="3" id="KW-1003">Cell membrane</keyword>
<feature type="transmembrane region" description="Helical" evidence="9">
    <location>
        <begin position="331"/>
        <end position="353"/>
    </location>
</feature>
<dbReference type="InterPro" id="IPR051120">
    <property type="entry name" value="ABC_AA/LPS_Transport"/>
</dbReference>
<keyword evidence="7 9" id="KW-1133">Transmembrane helix</keyword>
<evidence type="ECO:0000259" key="10">
    <source>
        <dbReference type="PROSITE" id="PS50893"/>
    </source>
</evidence>
<dbReference type="InterPro" id="IPR001851">
    <property type="entry name" value="ABC_transp_permease"/>
</dbReference>
<feature type="transmembrane region" description="Helical" evidence="9">
    <location>
        <begin position="385"/>
        <end position="406"/>
    </location>
</feature>
<dbReference type="InterPro" id="IPR027417">
    <property type="entry name" value="P-loop_NTPase"/>
</dbReference>
<gene>
    <name evidence="11" type="ORF">GCM10009547_43100</name>
</gene>
<dbReference type="InterPro" id="IPR017871">
    <property type="entry name" value="ABC_transporter-like_CS"/>
</dbReference>
<evidence type="ECO:0000256" key="3">
    <source>
        <dbReference type="ARBA" id="ARBA00022475"/>
    </source>
</evidence>
<comment type="caution">
    <text evidence="11">The sequence shown here is derived from an EMBL/GenBank/DDBJ whole genome shotgun (WGS) entry which is preliminary data.</text>
</comment>
<accession>A0ABN1HAM7</accession>
<dbReference type="Pfam" id="PF00005">
    <property type="entry name" value="ABC_tran"/>
    <property type="match status" value="1"/>
</dbReference>
<evidence type="ECO:0000256" key="1">
    <source>
        <dbReference type="ARBA" id="ARBA00004651"/>
    </source>
</evidence>
<dbReference type="PROSITE" id="PS50893">
    <property type="entry name" value="ABC_TRANSPORTER_2"/>
    <property type="match status" value="1"/>
</dbReference>
<feature type="transmembrane region" description="Helical" evidence="9">
    <location>
        <begin position="7"/>
        <end position="28"/>
    </location>
</feature>
<comment type="subcellular location">
    <subcellularLocation>
        <location evidence="1">Cell membrane</location>
        <topology evidence="1">Multi-pass membrane protein</topology>
    </subcellularLocation>
</comment>
<feature type="transmembrane region" description="Helical" evidence="9">
    <location>
        <begin position="465"/>
        <end position="483"/>
    </location>
</feature>
<dbReference type="InterPro" id="IPR003593">
    <property type="entry name" value="AAA+_ATPase"/>
</dbReference>
<dbReference type="SUPFAM" id="SSF52540">
    <property type="entry name" value="P-loop containing nucleoside triphosphate hydrolases"/>
    <property type="match status" value="1"/>
</dbReference>
<reference evidence="11 12" key="1">
    <citation type="journal article" date="2019" name="Int. J. Syst. Evol. Microbiol.">
        <title>The Global Catalogue of Microorganisms (GCM) 10K type strain sequencing project: providing services to taxonomists for standard genome sequencing and annotation.</title>
        <authorList>
            <consortium name="The Broad Institute Genomics Platform"/>
            <consortium name="The Broad Institute Genome Sequencing Center for Infectious Disease"/>
            <person name="Wu L."/>
            <person name="Ma J."/>
        </authorList>
    </citation>
    <scope>NUCLEOTIDE SEQUENCE [LARGE SCALE GENOMIC DNA]</scope>
    <source>
        <strain evidence="11 12">JCM 10671</strain>
    </source>
</reference>
<feature type="transmembrane region" description="Helical" evidence="9">
    <location>
        <begin position="144"/>
        <end position="161"/>
    </location>
</feature>
<keyword evidence="8 9" id="KW-0472">Membrane</keyword>
<dbReference type="Pfam" id="PF12399">
    <property type="entry name" value="BCA_ABC_TP_C"/>
    <property type="match status" value="1"/>
</dbReference>
<protein>
    <submittedName>
        <fullName evidence="11">Branched-chain amino acid ABC transporter permease/ATP-binding protein</fullName>
    </submittedName>
</protein>
<dbReference type="CDD" id="cd06582">
    <property type="entry name" value="TM_PBP1_LivH_like"/>
    <property type="match status" value="1"/>
</dbReference>
<dbReference type="PROSITE" id="PS00211">
    <property type="entry name" value="ABC_TRANSPORTER_1"/>
    <property type="match status" value="1"/>
</dbReference>
<feature type="transmembrane region" description="Helical" evidence="9">
    <location>
        <begin position="63"/>
        <end position="87"/>
    </location>
</feature>
<dbReference type="RefSeq" id="WP_344608679.1">
    <property type="nucleotide sequence ID" value="NZ_BAAAHE010000047.1"/>
</dbReference>
<feature type="transmembrane region" description="Helical" evidence="9">
    <location>
        <begin position="413"/>
        <end position="432"/>
    </location>
</feature>
<dbReference type="CDD" id="cd06581">
    <property type="entry name" value="TM_PBP1_LivM_like"/>
    <property type="match status" value="1"/>
</dbReference>
<dbReference type="InterPro" id="IPR003439">
    <property type="entry name" value="ABC_transporter-like_ATP-bd"/>
</dbReference>
<feature type="transmembrane region" description="Helical" evidence="9">
    <location>
        <begin position="195"/>
        <end position="215"/>
    </location>
</feature>
<feature type="transmembrane region" description="Helical" evidence="9">
    <location>
        <begin position="269"/>
        <end position="287"/>
    </location>
</feature>
<evidence type="ECO:0000256" key="5">
    <source>
        <dbReference type="ARBA" id="ARBA00022741"/>
    </source>
</evidence>
<feature type="domain" description="ABC transporter" evidence="10">
    <location>
        <begin position="650"/>
        <end position="893"/>
    </location>
</feature>
<proteinExistence type="predicted"/>
<dbReference type="CDD" id="cd03219">
    <property type="entry name" value="ABC_Mj1267_LivG_branched"/>
    <property type="match status" value="1"/>
</dbReference>
<evidence type="ECO:0000256" key="6">
    <source>
        <dbReference type="ARBA" id="ARBA00022840"/>
    </source>
</evidence>
<feature type="transmembrane region" description="Helical" evidence="9">
    <location>
        <begin position="514"/>
        <end position="533"/>
    </location>
</feature>
<dbReference type="Pfam" id="PF02653">
    <property type="entry name" value="BPD_transp_2"/>
    <property type="match status" value="2"/>
</dbReference>
<feature type="transmembrane region" description="Helical" evidence="9">
    <location>
        <begin position="553"/>
        <end position="577"/>
    </location>
</feature>
<keyword evidence="5" id="KW-0547">Nucleotide-binding</keyword>
<evidence type="ECO:0000256" key="4">
    <source>
        <dbReference type="ARBA" id="ARBA00022692"/>
    </source>
</evidence>
<evidence type="ECO:0000256" key="7">
    <source>
        <dbReference type="ARBA" id="ARBA00022989"/>
    </source>
</evidence>
<evidence type="ECO:0000313" key="12">
    <source>
        <dbReference type="Proteomes" id="UP001500957"/>
    </source>
</evidence>
<dbReference type="SMART" id="SM00382">
    <property type="entry name" value="AAA"/>
    <property type="match status" value="1"/>
</dbReference>
<evidence type="ECO:0000256" key="9">
    <source>
        <dbReference type="SAM" id="Phobius"/>
    </source>
</evidence>
<dbReference type="InterPro" id="IPR032823">
    <property type="entry name" value="BCA_ABC_TP_C"/>
</dbReference>
<keyword evidence="12" id="KW-1185">Reference proteome</keyword>
<evidence type="ECO:0000256" key="2">
    <source>
        <dbReference type="ARBA" id="ARBA00022448"/>
    </source>
</evidence>
<sequence length="897" mass="92824">METYARFAILGMATGSLYALTALGIVLVYRASGVLNFAAGATGAFGAFVAYDLRDTHDVQRELAMAIGIAAGAVIGVLTQIIVMTLLSRAAPVAKLIATLGILTILVGAIELIWGEESRGQPRSLLVTTRREVLPDVFVPQDRLVLIGIALVAAVILRLLYSATPFGLATAAVAENRRVAAISGLSATRIELANFAIAGAISAAAAILLAPVLGLDINALTAVVIPALAAALIGRFASFGVTVLAALAIGVVQAEIPQLGFVKDHPEELAGLPTAVPVLLIVLVTAIRGRGRLQRGELIARLPLPGTGRIRPELVAAALVVGLLATSTANAAWAGALTITVAIAIVILSVVVVTGYAGQLSLAQFAIAGFGLWVAARLYDTQGLLFPFALLAGVALAVPLGLLVALPALRARGVDLAVATLGLAIAVQAIVLGNTELTGGYSGTTVKGADIFGWSIDGVAHPNRYASVGFVLLIVTGLVVANLRRGRSGRRLLAVRSNERAAASLGVGVYGAKLYAFGLSAAIAGLGGVVLGFKDQAVRFDQFNIFGSINVVQYAVIGGLGSIGGAAIGATLAVGAVGSRLLTDLVSDPDTVTWITILASLQVIVLIRHAPDGLGAQIADLGRRLPGLSWGRSATSAADVARREREFRALDVQNLTVRFGGVVALDGVSFTVRPGEVVGLIGPNGAGKTTLLDVVTGFTKPAAGSINLGGQPIDRWSPERRAREGIGRSFQAVELFEELTVEENLLVAADRQAPWRYLTDLVRPGRQVPSDAMAGIVSLFELEAVLQQRPAELSQGQARLVGIARAMCAEPTLLFLDEPAAGLDSHEREELGQAVRSLAAANGIGVVLVEHDVPLVMATCDRIVALDFGRVIATGTPDEIRAHPDVVASYLGEEAHA</sequence>
<dbReference type="PANTHER" id="PTHR45772">
    <property type="entry name" value="CONSERVED COMPONENT OF ABC TRANSPORTER FOR NATURAL AMINO ACIDS-RELATED"/>
    <property type="match status" value="1"/>
</dbReference>
<name>A0ABN1HAM7_9ACTN</name>
<keyword evidence="4 9" id="KW-0812">Transmembrane</keyword>
<feature type="transmembrane region" description="Helical" evidence="9">
    <location>
        <begin position="308"/>
        <end position="325"/>
    </location>
</feature>
<feature type="transmembrane region" description="Helical" evidence="9">
    <location>
        <begin position="93"/>
        <end position="114"/>
    </location>
</feature>
<dbReference type="Proteomes" id="UP001500957">
    <property type="component" value="Unassembled WGS sequence"/>
</dbReference>